<dbReference type="PANTHER" id="PTHR30383">
    <property type="entry name" value="THIOESTERASE 1/PROTEASE 1/LYSOPHOSPHOLIPASE L1"/>
    <property type="match status" value="1"/>
</dbReference>
<dbReference type="RefSeq" id="WP_091726464.1">
    <property type="nucleotide sequence ID" value="NZ_LT629757.1"/>
</dbReference>
<evidence type="ECO:0000259" key="1">
    <source>
        <dbReference type="Pfam" id="PF13472"/>
    </source>
</evidence>
<evidence type="ECO:0000313" key="3">
    <source>
        <dbReference type="Proteomes" id="UP000198859"/>
    </source>
</evidence>
<accession>A0A1H1NEN8</accession>
<feature type="domain" description="SGNH hydrolase-type esterase" evidence="1">
    <location>
        <begin position="71"/>
        <end position="264"/>
    </location>
</feature>
<dbReference type="Proteomes" id="UP000198859">
    <property type="component" value="Chromosome I"/>
</dbReference>
<dbReference type="InterPro" id="IPR051532">
    <property type="entry name" value="Ester_Hydrolysis_Enzymes"/>
</dbReference>
<dbReference type="SUPFAM" id="SSF52266">
    <property type="entry name" value="SGNH hydrolase"/>
    <property type="match status" value="1"/>
</dbReference>
<name>A0A1H1NEN8_9ACTN</name>
<keyword evidence="3" id="KW-1185">Reference proteome</keyword>
<dbReference type="EMBL" id="LT629757">
    <property type="protein sequence ID" value="SDR97418.1"/>
    <property type="molecule type" value="Genomic_DNA"/>
</dbReference>
<dbReference type="Pfam" id="PF13472">
    <property type="entry name" value="Lipase_GDSL_2"/>
    <property type="match status" value="1"/>
</dbReference>
<organism evidence="2 3">
    <name type="scientific">Nocardioides scoriae</name>
    <dbReference type="NCBI Taxonomy" id="642780"/>
    <lineage>
        <taxon>Bacteria</taxon>
        <taxon>Bacillati</taxon>
        <taxon>Actinomycetota</taxon>
        <taxon>Actinomycetes</taxon>
        <taxon>Propionibacteriales</taxon>
        <taxon>Nocardioidaceae</taxon>
        <taxon>Nocardioides</taxon>
    </lineage>
</organism>
<keyword evidence="2" id="KW-0378">Hydrolase</keyword>
<dbReference type="GO" id="GO:0004622">
    <property type="term" value="F:phosphatidylcholine lysophospholipase activity"/>
    <property type="evidence" value="ECO:0007669"/>
    <property type="project" value="TreeGrafter"/>
</dbReference>
<proteinExistence type="predicted"/>
<dbReference type="InterPro" id="IPR013830">
    <property type="entry name" value="SGNH_hydro"/>
</dbReference>
<protein>
    <submittedName>
        <fullName evidence="2">GDSL-like Lipase/Acylhydrolase family protein</fullName>
    </submittedName>
</protein>
<gene>
    <name evidence="2" type="ORF">SAMN04488570_0852</name>
</gene>
<dbReference type="OrthoDB" id="5168887at2"/>
<dbReference type="PANTHER" id="PTHR30383:SF5">
    <property type="entry name" value="SGNH HYDROLASE-TYPE ESTERASE DOMAIN-CONTAINING PROTEIN"/>
    <property type="match status" value="1"/>
</dbReference>
<dbReference type="InterPro" id="IPR036514">
    <property type="entry name" value="SGNH_hydro_sf"/>
</dbReference>
<evidence type="ECO:0000313" key="2">
    <source>
        <dbReference type="EMBL" id="SDR97418.1"/>
    </source>
</evidence>
<sequence length="380" mass="40283">MLTSREPGARPWRSTRALAAALLLGLVLLVAGLPGQAVAASARGPWAGLGPGPGTAVTAPPSGTWRLMVSGDSITRGVNGDTTWRQRLWEEFGRQGVPLRLVGPLSGPNGRGHSAYFANARFAAADHHHAVPGARLDTLGPGVGKVVAKDKPDVLHVMLGANDLRRGASPARAEALMRTYLSNALRARPRLKVLVSPVLPSLTYPGGQPRDFDVPEANARFATLVRKLSSSGYDAHWVDPAAADFSPRDHTYDGVHLDPTGERLFAHRVAAALHADGVLPGEPVLPTDPTPWVTQARAGVTTSPGTAVLSWATWDRRLTTDRMLLQVVGPTPSDVRRVTGGYQSTSKLLQLAPGSYTVTLEPVRKWMVGTPGPATAFTVP</sequence>
<dbReference type="AlphaFoldDB" id="A0A1H1NEN8"/>
<dbReference type="STRING" id="642780.SAMN04488570_0852"/>
<dbReference type="Gene3D" id="3.40.50.1110">
    <property type="entry name" value="SGNH hydrolase"/>
    <property type="match status" value="1"/>
</dbReference>
<reference evidence="3" key="1">
    <citation type="submission" date="2016-10" db="EMBL/GenBank/DDBJ databases">
        <authorList>
            <person name="Varghese N."/>
            <person name="Submissions S."/>
        </authorList>
    </citation>
    <scope>NUCLEOTIDE SEQUENCE [LARGE SCALE GENOMIC DNA]</scope>
    <source>
        <strain evidence="3">DSM 22127</strain>
    </source>
</reference>